<evidence type="ECO:0000313" key="3">
    <source>
        <dbReference type="Proteomes" id="UP000036097"/>
    </source>
</evidence>
<keyword evidence="3" id="KW-1185">Reference proteome</keyword>
<accession>A0A0J1JUI8</accession>
<sequence>MDHSRKGLNRAAQLLAALVVVCLLRYADSFAIIFSFMQLGVVPSMVTALILLSGVFAIVGLCRAHRWGFIPLYFFIPAVTLFFGYSLIPFLPLLFVPEVRQLVILLSNSAVMLFSVMLLLKMMDTDVVLPKEKY</sequence>
<keyword evidence="1" id="KW-0472">Membrane</keyword>
<organism evidence="2 3">
    <name type="scientific">Photobacterium aquae</name>
    <dbReference type="NCBI Taxonomy" id="1195763"/>
    <lineage>
        <taxon>Bacteria</taxon>
        <taxon>Pseudomonadati</taxon>
        <taxon>Pseudomonadota</taxon>
        <taxon>Gammaproteobacteria</taxon>
        <taxon>Vibrionales</taxon>
        <taxon>Vibrionaceae</taxon>
        <taxon>Photobacterium</taxon>
    </lineage>
</organism>
<evidence type="ECO:0000256" key="1">
    <source>
        <dbReference type="SAM" id="Phobius"/>
    </source>
</evidence>
<proteinExistence type="predicted"/>
<dbReference type="Proteomes" id="UP000036097">
    <property type="component" value="Unassembled WGS sequence"/>
</dbReference>
<dbReference type="RefSeq" id="WP_047878829.1">
    <property type="nucleotide sequence ID" value="NZ_LDOT01000012.1"/>
</dbReference>
<comment type="caution">
    <text evidence="2">The sequence shown here is derived from an EMBL/GenBank/DDBJ whole genome shotgun (WGS) entry which is preliminary data.</text>
</comment>
<gene>
    <name evidence="2" type="ORF">ABT56_10620</name>
</gene>
<reference evidence="2 3" key="1">
    <citation type="submission" date="2015-05" db="EMBL/GenBank/DDBJ databases">
        <title>Photobacterium galathea sp. nov.</title>
        <authorList>
            <person name="Machado H."/>
            <person name="Gram L."/>
        </authorList>
    </citation>
    <scope>NUCLEOTIDE SEQUENCE [LARGE SCALE GENOMIC DNA]</scope>
    <source>
        <strain evidence="2 3">CGMCC 1.12159</strain>
    </source>
</reference>
<feature type="transmembrane region" description="Helical" evidence="1">
    <location>
        <begin position="73"/>
        <end position="96"/>
    </location>
</feature>
<dbReference type="AlphaFoldDB" id="A0A0J1JUI8"/>
<protein>
    <submittedName>
        <fullName evidence="2">Membrane protein</fullName>
    </submittedName>
</protein>
<dbReference type="EMBL" id="LDOT01000012">
    <property type="protein sequence ID" value="KLV05967.1"/>
    <property type="molecule type" value="Genomic_DNA"/>
</dbReference>
<evidence type="ECO:0000313" key="2">
    <source>
        <dbReference type="EMBL" id="KLV05967.1"/>
    </source>
</evidence>
<name>A0A0J1JUI8_9GAMM</name>
<dbReference type="OrthoDB" id="5879731at2"/>
<dbReference type="PATRIC" id="fig|1195763.3.peg.2225"/>
<keyword evidence="1" id="KW-1133">Transmembrane helix</keyword>
<feature type="transmembrane region" description="Helical" evidence="1">
    <location>
        <begin position="102"/>
        <end position="120"/>
    </location>
</feature>
<feature type="transmembrane region" description="Helical" evidence="1">
    <location>
        <begin position="39"/>
        <end position="61"/>
    </location>
</feature>
<keyword evidence="1" id="KW-0812">Transmembrane</keyword>